<evidence type="ECO:0000313" key="2">
    <source>
        <dbReference type="Proteomes" id="UP001550853"/>
    </source>
</evidence>
<reference evidence="1 2" key="1">
    <citation type="submission" date="2024-06" db="EMBL/GenBank/DDBJ databases">
        <title>The Natural Products Discovery Center: Release of the First 8490 Sequenced Strains for Exploring Actinobacteria Biosynthetic Diversity.</title>
        <authorList>
            <person name="Kalkreuter E."/>
            <person name="Kautsar S.A."/>
            <person name="Yang D."/>
            <person name="Bader C.D."/>
            <person name="Teijaro C.N."/>
            <person name="Fluegel L."/>
            <person name="Davis C.M."/>
            <person name="Simpson J.R."/>
            <person name="Lauterbach L."/>
            <person name="Steele A.D."/>
            <person name="Gui C."/>
            <person name="Meng S."/>
            <person name="Li G."/>
            <person name="Viehrig K."/>
            <person name="Ye F."/>
            <person name="Su P."/>
            <person name="Kiefer A.F."/>
            <person name="Nichols A."/>
            <person name="Cepeda A.J."/>
            <person name="Yan W."/>
            <person name="Fan B."/>
            <person name="Jiang Y."/>
            <person name="Adhikari A."/>
            <person name="Zheng C.-J."/>
            <person name="Schuster L."/>
            <person name="Cowan T.M."/>
            <person name="Smanski M.J."/>
            <person name="Chevrette M.G."/>
            <person name="De Carvalho L.P.S."/>
            <person name="Shen B."/>
        </authorList>
    </citation>
    <scope>NUCLEOTIDE SEQUENCE [LARGE SCALE GENOMIC DNA]</scope>
    <source>
        <strain evidence="1 2">NPDC033039</strain>
    </source>
</reference>
<proteinExistence type="predicted"/>
<sequence length="40" mass="4363">MAKVLRALGAKSKLGGRYIHFDTAAAPQSRMGGRYIHFDA</sequence>
<protein>
    <submittedName>
        <fullName evidence="1">Uncharacterized protein</fullName>
    </submittedName>
</protein>
<dbReference type="EMBL" id="JBEZVI010000018">
    <property type="protein sequence ID" value="MEU3712690.1"/>
    <property type="molecule type" value="Genomic_DNA"/>
</dbReference>
<comment type="caution">
    <text evidence="1">The sequence shown here is derived from an EMBL/GenBank/DDBJ whole genome shotgun (WGS) entry which is preliminary data.</text>
</comment>
<gene>
    <name evidence="1" type="ORF">AB0E61_21665</name>
</gene>
<dbReference type="Proteomes" id="UP001550853">
    <property type="component" value="Unassembled WGS sequence"/>
</dbReference>
<accession>A0ABV2Z3X9</accession>
<dbReference type="RefSeq" id="WP_281179995.1">
    <property type="nucleotide sequence ID" value="NZ_JBEZVI010000018.1"/>
</dbReference>
<name>A0ABV2Z3X9_9ACTN</name>
<organism evidence="1 2">
    <name type="scientific">Streptomyces catenulae</name>
    <dbReference type="NCBI Taxonomy" id="66875"/>
    <lineage>
        <taxon>Bacteria</taxon>
        <taxon>Bacillati</taxon>
        <taxon>Actinomycetota</taxon>
        <taxon>Actinomycetes</taxon>
        <taxon>Kitasatosporales</taxon>
        <taxon>Streptomycetaceae</taxon>
        <taxon>Streptomyces</taxon>
    </lineage>
</organism>
<keyword evidence="2" id="KW-1185">Reference proteome</keyword>
<evidence type="ECO:0000313" key="1">
    <source>
        <dbReference type="EMBL" id="MEU3712690.1"/>
    </source>
</evidence>